<accession>A0AAW1AY58</accession>
<feature type="transmembrane region" description="Helical" evidence="1">
    <location>
        <begin position="33"/>
        <end position="52"/>
    </location>
</feature>
<keyword evidence="1" id="KW-0812">Transmembrane</keyword>
<keyword evidence="1" id="KW-0472">Membrane</keyword>
<evidence type="ECO:0000313" key="3">
    <source>
        <dbReference type="Proteomes" id="UP001474421"/>
    </source>
</evidence>
<dbReference type="EMBL" id="JAOTOJ010000011">
    <property type="protein sequence ID" value="KAK9394518.1"/>
    <property type="molecule type" value="Genomic_DNA"/>
</dbReference>
<comment type="caution">
    <text evidence="2">The sequence shown here is derived from an EMBL/GenBank/DDBJ whole genome shotgun (WGS) entry which is preliminary data.</text>
</comment>
<feature type="transmembrane region" description="Helical" evidence="1">
    <location>
        <begin position="64"/>
        <end position="83"/>
    </location>
</feature>
<sequence>MSLSTSYWVLETTHRGMVHSGLWNICLAPKCNLYQFNLLGFLILVAMSVFTAILRRSPGYAQRLVVFGTSFSLGWASILMYIITDSTPNRNMVDRTISTISVYSQTNFRFLMQPLWFSSLIFCTASLMLMLIALFTPYWVTESTPHGLLHGGLWSICLDPNCDFYPINLGKTSHVEYYAMNLSGSNSLKVPFPSYVHL</sequence>
<name>A0AAW1AY58_CROAD</name>
<dbReference type="Proteomes" id="UP001474421">
    <property type="component" value="Unassembled WGS sequence"/>
</dbReference>
<proteinExistence type="predicted"/>
<protein>
    <submittedName>
        <fullName evidence="2">LIM2: Lens fiber membrane intrinsic protein</fullName>
    </submittedName>
</protein>
<feature type="transmembrane region" description="Helical" evidence="1">
    <location>
        <begin position="115"/>
        <end position="140"/>
    </location>
</feature>
<keyword evidence="1" id="KW-1133">Transmembrane helix</keyword>
<evidence type="ECO:0000313" key="2">
    <source>
        <dbReference type="EMBL" id="KAK9394518.1"/>
    </source>
</evidence>
<dbReference type="AlphaFoldDB" id="A0AAW1AY58"/>
<gene>
    <name evidence="2" type="ORF">NXF25_015046</name>
</gene>
<dbReference type="Gene3D" id="1.20.140.150">
    <property type="match status" value="1"/>
</dbReference>
<evidence type="ECO:0000256" key="1">
    <source>
        <dbReference type="SAM" id="Phobius"/>
    </source>
</evidence>
<organism evidence="2 3">
    <name type="scientific">Crotalus adamanteus</name>
    <name type="common">Eastern diamondback rattlesnake</name>
    <dbReference type="NCBI Taxonomy" id="8729"/>
    <lineage>
        <taxon>Eukaryota</taxon>
        <taxon>Metazoa</taxon>
        <taxon>Chordata</taxon>
        <taxon>Craniata</taxon>
        <taxon>Vertebrata</taxon>
        <taxon>Euteleostomi</taxon>
        <taxon>Lepidosauria</taxon>
        <taxon>Squamata</taxon>
        <taxon>Bifurcata</taxon>
        <taxon>Unidentata</taxon>
        <taxon>Episquamata</taxon>
        <taxon>Toxicofera</taxon>
        <taxon>Serpentes</taxon>
        <taxon>Colubroidea</taxon>
        <taxon>Viperidae</taxon>
        <taxon>Crotalinae</taxon>
        <taxon>Crotalus</taxon>
    </lineage>
</organism>
<keyword evidence="3" id="KW-1185">Reference proteome</keyword>
<reference evidence="2 3" key="1">
    <citation type="journal article" date="2024" name="Proc. Natl. Acad. Sci. U.S.A.">
        <title>The genetic regulatory architecture and epigenomic basis for age-related changes in rattlesnake venom.</title>
        <authorList>
            <person name="Hogan M.P."/>
            <person name="Holding M.L."/>
            <person name="Nystrom G.S."/>
            <person name="Colston T.J."/>
            <person name="Bartlett D.A."/>
            <person name="Mason A.J."/>
            <person name="Ellsworth S.A."/>
            <person name="Rautsaw R.M."/>
            <person name="Lawrence K.C."/>
            <person name="Strickland J.L."/>
            <person name="He B."/>
            <person name="Fraser P."/>
            <person name="Margres M.J."/>
            <person name="Gilbert D.M."/>
            <person name="Gibbs H.L."/>
            <person name="Parkinson C.L."/>
            <person name="Rokyta D.R."/>
        </authorList>
    </citation>
    <scope>NUCLEOTIDE SEQUENCE [LARGE SCALE GENOMIC DNA]</scope>
    <source>
        <strain evidence="2">DRR0105</strain>
    </source>
</reference>